<dbReference type="FunFam" id="1.20.1250.20:FF:000082">
    <property type="entry name" value="MFS multidrug transporter, putative"/>
    <property type="match status" value="1"/>
</dbReference>
<comment type="similarity">
    <text evidence="2">Belongs to the major facilitator superfamily.</text>
</comment>
<dbReference type="Pfam" id="PF07690">
    <property type="entry name" value="MFS_1"/>
    <property type="match status" value="1"/>
</dbReference>
<evidence type="ECO:0000256" key="2">
    <source>
        <dbReference type="ARBA" id="ARBA00008335"/>
    </source>
</evidence>
<dbReference type="RefSeq" id="XP_056769433.1">
    <property type="nucleotide sequence ID" value="XM_056905326.1"/>
</dbReference>
<name>A0AAD6CCP0_9EURO</name>
<dbReference type="PROSITE" id="PS50850">
    <property type="entry name" value="MFS"/>
    <property type="match status" value="1"/>
</dbReference>
<evidence type="ECO:0000256" key="1">
    <source>
        <dbReference type="ARBA" id="ARBA00004651"/>
    </source>
</evidence>
<keyword evidence="5 7" id="KW-0472">Membrane</keyword>
<sequence>MASNTTELSKPEPFITMKTRETSPESLVEPQEIEYLYLELETPLPTPCITLPPRPGQSAPPEAPSLEKYTSPFLWPKWRKSMMTWISCGVTALAGYSAGEVSPASEELCKEWGISSVVYNLSITVFCVGFALAPMVLAPFSEINGRRPIFVASGILFVAMLIACGGTHSFAGLLVARFFQGVGGSTFSTMVGGVISDIYHAQDRNTPMALFSGSALFGTGLAPILAGAIVTHTTWRWIYYSHAIVSAVFVVIIFVFFKETRGSVLLSRKAKKLNDYYENLEEAGHYGVIMSSEDSSDEKCVRRIRWKVKSDEQRASLGKMIQISLYRPFHMLVTEPVVFFFSLWVSFSWATLYLQFSSVPLVFRTNHHFNIEQTGAVFTAMCVGVVLITLISIWQEKIAARFGWLNSSAEGRLYFVCVESILLPIGLFWFGWTSFPSVPWIVPAMAVGCATMGIFSIYLATFNYLADTYHRYASSAIAAQSCCRNLLGGIFPLVTTAMFTNLGYPGASSLLGGIGALLTLVPWVLAFYGPKIRAKSKMASELAH</sequence>
<dbReference type="GO" id="GO:0022857">
    <property type="term" value="F:transmembrane transporter activity"/>
    <property type="evidence" value="ECO:0007669"/>
    <property type="project" value="InterPro"/>
</dbReference>
<feature type="transmembrane region" description="Helical" evidence="7">
    <location>
        <begin position="413"/>
        <end position="432"/>
    </location>
</feature>
<keyword evidence="3 7" id="KW-0812">Transmembrane</keyword>
<dbReference type="InterPro" id="IPR020846">
    <property type="entry name" value="MFS_dom"/>
</dbReference>
<feature type="transmembrane region" description="Helical" evidence="7">
    <location>
        <begin position="486"/>
        <end position="504"/>
    </location>
</feature>
<evidence type="ECO:0000256" key="7">
    <source>
        <dbReference type="SAM" id="Phobius"/>
    </source>
</evidence>
<evidence type="ECO:0000256" key="5">
    <source>
        <dbReference type="ARBA" id="ARBA00023136"/>
    </source>
</evidence>
<feature type="transmembrane region" description="Helical" evidence="7">
    <location>
        <begin position="118"/>
        <end position="137"/>
    </location>
</feature>
<feature type="domain" description="Major facilitator superfamily (MFS) profile" evidence="8">
    <location>
        <begin position="83"/>
        <end position="533"/>
    </location>
</feature>
<evidence type="ECO:0000313" key="9">
    <source>
        <dbReference type="EMBL" id="KAJ5460391.1"/>
    </source>
</evidence>
<comment type="caution">
    <text evidence="9">The sequence shown here is derived from an EMBL/GenBank/DDBJ whole genome shotgun (WGS) entry which is preliminary data.</text>
</comment>
<evidence type="ECO:0000256" key="6">
    <source>
        <dbReference type="SAM" id="MobiDB-lite"/>
    </source>
</evidence>
<feature type="transmembrane region" description="Helical" evidence="7">
    <location>
        <begin position="337"/>
        <end position="356"/>
    </location>
</feature>
<accession>A0AAD6CCP0</accession>
<keyword evidence="4 7" id="KW-1133">Transmembrane helix</keyword>
<feature type="transmembrane region" description="Helical" evidence="7">
    <location>
        <begin position="237"/>
        <end position="257"/>
    </location>
</feature>
<dbReference type="AlphaFoldDB" id="A0AAD6CCP0"/>
<dbReference type="InterPro" id="IPR036259">
    <property type="entry name" value="MFS_trans_sf"/>
</dbReference>
<protein>
    <submittedName>
        <fullName evidence="9">Major facilitator superfamily domaingeneral substrate transporter</fullName>
    </submittedName>
</protein>
<evidence type="ECO:0000256" key="4">
    <source>
        <dbReference type="ARBA" id="ARBA00022989"/>
    </source>
</evidence>
<reference evidence="9" key="2">
    <citation type="journal article" date="2023" name="IMA Fungus">
        <title>Comparative genomic study of the Penicillium genus elucidates a diverse pangenome and 15 lateral gene transfer events.</title>
        <authorList>
            <person name="Petersen C."/>
            <person name="Sorensen T."/>
            <person name="Nielsen M.R."/>
            <person name="Sondergaard T.E."/>
            <person name="Sorensen J.L."/>
            <person name="Fitzpatrick D.A."/>
            <person name="Frisvad J.C."/>
            <person name="Nielsen K.L."/>
        </authorList>
    </citation>
    <scope>NUCLEOTIDE SEQUENCE</scope>
    <source>
        <strain evidence="9">IBT 16125</strain>
    </source>
</reference>
<evidence type="ECO:0000259" key="8">
    <source>
        <dbReference type="PROSITE" id="PS50850"/>
    </source>
</evidence>
<dbReference type="SUPFAM" id="SSF103473">
    <property type="entry name" value="MFS general substrate transporter"/>
    <property type="match status" value="1"/>
</dbReference>
<dbReference type="PANTHER" id="PTHR23502">
    <property type="entry name" value="MAJOR FACILITATOR SUPERFAMILY"/>
    <property type="match status" value="1"/>
</dbReference>
<dbReference type="FunFam" id="1.20.1720.10:FF:000061">
    <property type="entry name" value="Uncharacterized protein"/>
    <property type="match status" value="1"/>
</dbReference>
<evidence type="ECO:0000256" key="3">
    <source>
        <dbReference type="ARBA" id="ARBA00022692"/>
    </source>
</evidence>
<feature type="transmembrane region" description="Helical" evidence="7">
    <location>
        <begin position="438"/>
        <end position="465"/>
    </location>
</feature>
<dbReference type="EMBL" id="JAPVEA010000002">
    <property type="protein sequence ID" value="KAJ5460391.1"/>
    <property type="molecule type" value="Genomic_DNA"/>
</dbReference>
<dbReference type="CDD" id="cd17323">
    <property type="entry name" value="MFS_Tpo1_MDR_like"/>
    <property type="match status" value="1"/>
</dbReference>
<feature type="transmembrane region" description="Helical" evidence="7">
    <location>
        <begin position="510"/>
        <end position="528"/>
    </location>
</feature>
<dbReference type="Gene3D" id="1.20.1250.20">
    <property type="entry name" value="MFS general substrate transporter like domains"/>
    <property type="match status" value="1"/>
</dbReference>
<organism evidence="9 10">
    <name type="scientific">Penicillium daleae</name>
    <dbReference type="NCBI Taxonomy" id="63821"/>
    <lineage>
        <taxon>Eukaryota</taxon>
        <taxon>Fungi</taxon>
        <taxon>Dikarya</taxon>
        <taxon>Ascomycota</taxon>
        <taxon>Pezizomycotina</taxon>
        <taxon>Eurotiomycetes</taxon>
        <taxon>Eurotiomycetidae</taxon>
        <taxon>Eurotiales</taxon>
        <taxon>Aspergillaceae</taxon>
        <taxon>Penicillium</taxon>
    </lineage>
</organism>
<dbReference type="GeneID" id="81595569"/>
<reference evidence="9" key="1">
    <citation type="submission" date="2022-12" db="EMBL/GenBank/DDBJ databases">
        <authorList>
            <person name="Petersen C."/>
        </authorList>
    </citation>
    <scope>NUCLEOTIDE SEQUENCE</scope>
    <source>
        <strain evidence="9">IBT 16125</strain>
    </source>
</reference>
<comment type="subcellular location">
    <subcellularLocation>
        <location evidence="1">Cell membrane</location>
        <topology evidence="1">Multi-pass membrane protein</topology>
    </subcellularLocation>
</comment>
<proteinExistence type="inferred from homology"/>
<feature type="transmembrane region" description="Helical" evidence="7">
    <location>
        <begin position="149"/>
        <end position="171"/>
    </location>
</feature>
<keyword evidence="10" id="KW-1185">Reference proteome</keyword>
<feature type="transmembrane region" description="Helical" evidence="7">
    <location>
        <begin position="376"/>
        <end position="393"/>
    </location>
</feature>
<dbReference type="PANTHER" id="PTHR23502:SF134">
    <property type="entry name" value="MAJOR FACILITATOR SUPERFAMILY (MFS) PROFILE DOMAIN-CONTAINING PROTEIN-RELATED"/>
    <property type="match status" value="1"/>
</dbReference>
<dbReference type="Proteomes" id="UP001213681">
    <property type="component" value="Unassembled WGS sequence"/>
</dbReference>
<feature type="region of interest" description="Disordered" evidence="6">
    <location>
        <begin position="1"/>
        <end position="25"/>
    </location>
</feature>
<evidence type="ECO:0000313" key="10">
    <source>
        <dbReference type="Proteomes" id="UP001213681"/>
    </source>
</evidence>
<dbReference type="InterPro" id="IPR011701">
    <property type="entry name" value="MFS"/>
</dbReference>
<dbReference type="GO" id="GO:0005886">
    <property type="term" value="C:plasma membrane"/>
    <property type="evidence" value="ECO:0007669"/>
    <property type="project" value="UniProtKB-SubCell"/>
</dbReference>
<gene>
    <name evidence="9" type="ORF">N7458_001943</name>
</gene>
<feature type="transmembrane region" description="Helical" evidence="7">
    <location>
        <begin position="208"/>
        <end position="231"/>
    </location>
</feature>